<dbReference type="RefSeq" id="XP_001883314.1">
    <property type="nucleotide sequence ID" value="XM_001883279.1"/>
</dbReference>
<accession>B0DHI5</accession>
<organism evidence="2">
    <name type="scientific">Laccaria bicolor (strain S238N-H82 / ATCC MYA-4686)</name>
    <name type="common">Bicoloured deceiver</name>
    <name type="synonym">Laccaria laccata var. bicolor</name>
    <dbReference type="NCBI Taxonomy" id="486041"/>
    <lineage>
        <taxon>Eukaryota</taxon>
        <taxon>Fungi</taxon>
        <taxon>Dikarya</taxon>
        <taxon>Basidiomycota</taxon>
        <taxon>Agaricomycotina</taxon>
        <taxon>Agaricomycetes</taxon>
        <taxon>Agaricomycetidae</taxon>
        <taxon>Agaricales</taxon>
        <taxon>Agaricineae</taxon>
        <taxon>Hydnangiaceae</taxon>
        <taxon>Laccaria</taxon>
    </lineage>
</organism>
<evidence type="ECO:0000313" key="1">
    <source>
        <dbReference type="EMBL" id="EDR06026.1"/>
    </source>
</evidence>
<protein>
    <submittedName>
        <fullName evidence="1">Predicted protein</fullName>
    </submittedName>
</protein>
<dbReference type="GeneID" id="6078979"/>
<gene>
    <name evidence="1" type="ORF">LACBIDRAFT_329257</name>
</gene>
<dbReference type="SUPFAM" id="SSF52047">
    <property type="entry name" value="RNI-like"/>
    <property type="match status" value="1"/>
</dbReference>
<dbReference type="HOGENOM" id="CLU_621231_0_0_1"/>
<dbReference type="Gene3D" id="3.80.10.10">
    <property type="entry name" value="Ribonuclease Inhibitor"/>
    <property type="match status" value="1"/>
</dbReference>
<dbReference type="OrthoDB" id="3071674at2759"/>
<name>B0DHI5_LACBS</name>
<dbReference type="AlphaFoldDB" id="B0DHI5"/>
<proteinExistence type="predicted"/>
<dbReference type="KEGG" id="lbc:LACBIDRAFT_329257"/>
<sequence length="520" mass="58568">MSFSVNAATIHELEAEVNGIENIIRDLRDKQISLRTQCNSNLPFFCLPLELCIAIFSLACHKGRLPERQDSEKIPLVTTPFVISAVCHGWRVMAHSVPKLWCSVSLCVWPYVKDHSEIQAKLLDQWLQLAQALPLSIIMAFDRDELEVAEASSGDDEASDNDESFNSQSEECLAAVAAVTSVVTSRSHQWESLDLFLPFYWTKIFASGMGHCPNLKSLDLCTDTEGVDSWSRSRPPFSTTFRDAPKLRTVMIDDENVELLLHQLEELGFWGYVPSEAFFSQCTDLKIYRQQSLFIAPDTSRSFVHLSKLVSLEISSSQPKHLLGCLVTPSLVSITLSLGGSVKVEAFKAFLTHSGVALKHLSIINYVPPEEELMWKLFNALPNLSHLEIDIQSNLWTSSPHHWPQRFFNYFSTPNTTSGSLPLPHLTNFTYRGRLEFLELQTIMKPRNVGSGNSVEVDTLEKVLLARWNAGLHSDAGAERLQEFSLFITDLPKLVTEMEQSVIVKELRKEGMHLAFKLVD</sequence>
<evidence type="ECO:0000313" key="2">
    <source>
        <dbReference type="Proteomes" id="UP000001194"/>
    </source>
</evidence>
<keyword evidence="2" id="KW-1185">Reference proteome</keyword>
<dbReference type="EMBL" id="DS547110">
    <property type="protein sequence ID" value="EDR06026.1"/>
    <property type="molecule type" value="Genomic_DNA"/>
</dbReference>
<reference evidence="1 2" key="1">
    <citation type="journal article" date="2008" name="Nature">
        <title>The genome of Laccaria bicolor provides insights into mycorrhizal symbiosis.</title>
        <authorList>
            <person name="Martin F."/>
            <person name="Aerts A."/>
            <person name="Ahren D."/>
            <person name="Brun A."/>
            <person name="Danchin E.G.J."/>
            <person name="Duchaussoy F."/>
            <person name="Gibon J."/>
            <person name="Kohler A."/>
            <person name="Lindquist E."/>
            <person name="Pereda V."/>
            <person name="Salamov A."/>
            <person name="Shapiro H.J."/>
            <person name="Wuyts J."/>
            <person name="Blaudez D."/>
            <person name="Buee M."/>
            <person name="Brokstein P."/>
            <person name="Canbaeck B."/>
            <person name="Cohen D."/>
            <person name="Courty P.E."/>
            <person name="Coutinho P.M."/>
            <person name="Delaruelle C."/>
            <person name="Detter J.C."/>
            <person name="Deveau A."/>
            <person name="DiFazio S."/>
            <person name="Duplessis S."/>
            <person name="Fraissinet-Tachet L."/>
            <person name="Lucic E."/>
            <person name="Frey-Klett P."/>
            <person name="Fourrey C."/>
            <person name="Feussner I."/>
            <person name="Gay G."/>
            <person name="Grimwood J."/>
            <person name="Hoegger P.J."/>
            <person name="Jain P."/>
            <person name="Kilaru S."/>
            <person name="Labbe J."/>
            <person name="Lin Y.C."/>
            <person name="Legue V."/>
            <person name="Le Tacon F."/>
            <person name="Marmeisse R."/>
            <person name="Melayah D."/>
            <person name="Montanini B."/>
            <person name="Muratet M."/>
            <person name="Nehls U."/>
            <person name="Niculita-Hirzel H."/>
            <person name="Oudot-Le Secq M.P."/>
            <person name="Peter M."/>
            <person name="Quesneville H."/>
            <person name="Rajashekar B."/>
            <person name="Reich M."/>
            <person name="Rouhier N."/>
            <person name="Schmutz J."/>
            <person name="Yin T."/>
            <person name="Chalot M."/>
            <person name="Henrissat B."/>
            <person name="Kuees U."/>
            <person name="Lucas S."/>
            <person name="Van de Peer Y."/>
            <person name="Podila G.K."/>
            <person name="Polle A."/>
            <person name="Pukkila P.J."/>
            <person name="Richardson P.M."/>
            <person name="Rouze P."/>
            <person name="Sanders I.R."/>
            <person name="Stajich J.E."/>
            <person name="Tunlid A."/>
            <person name="Tuskan G."/>
            <person name="Grigoriev I.V."/>
        </authorList>
    </citation>
    <scope>NUCLEOTIDE SEQUENCE [LARGE SCALE GENOMIC DNA]</scope>
    <source>
        <strain evidence="2">S238N-H82 / ATCC MYA-4686</strain>
    </source>
</reference>
<dbReference type="Proteomes" id="UP000001194">
    <property type="component" value="Unassembled WGS sequence"/>
</dbReference>
<dbReference type="InterPro" id="IPR032675">
    <property type="entry name" value="LRR_dom_sf"/>
</dbReference>
<dbReference type="InParanoid" id="B0DHI5"/>